<dbReference type="SUPFAM" id="SSF54427">
    <property type="entry name" value="NTF2-like"/>
    <property type="match status" value="1"/>
</dbReference>
<accession>A0A4R6Y5Q0</accession>
<evidence type="ECO:0000313" key="3">
    <source>
        <dbReference type="Proteomes" id="UP000294480"/>
    </source>
</evidence>
<evidence type="ECO:0000313" key="2">
    <source>
        <dbReference type="EMBL" id="TDR30508.1"/>
    </source>
</evidence>
<comment type="caution">
    <text evidence="2">The sequence shown here is derived from an EMBL/GenBank/DDBJ whole genome shotgun (WGS) entry which is preliminary data.</text>
</comment>
<proteinExistence type="predicted"/>
<dbReference type="Gene3D" id="3.10.450.50">
    <property type="match status" value="1"/>
</dbReference>
<dbReference type="Pfam" id="PF13474">
    <property type="entry name" value="SnoaL_3"/>
    <property type="match status" value="1"/>
</dbReference>
<dbReference type="Proteomes" id="UP000294480">
    <property type="component" value="Unassembled WGS sequence"/>
</dbReference>
<dbReference type="EMBL" id="SNZE01000020">
    <property type="protein sequence ID" value="TDR30508.1"/>
    <property type="molecule type" value="Genomic_DNA"/>
</dbReference>
<dbReference type="AlphaFoldDB" id="A0A4R6Y5Q0"/>
<dbReference type="GO" id="GO:0016853">
    <property type="term" value="F:isomerase activity"/>
    <property type="evidence" value="ECO:0007669"/>
    <property type="project" value="UniProtKB-KW"/>
</dbReference>
<feature type="domain" description="SnoaL-like" evidence="1">
    <location>
        <begin position="43"/>
        <end position="156"/>
    </location>
</feature>
<name>A0A4R6Y5Q0_9BURK</name>
<protein>
    <submittedName>
        <fullName evidence="2">Ketosteroid isomerase-like protein</fullName>
    </submittedName>
</protein>
<organism evidence="2 3">
    <name type="scientific">Hydromonas duriensis</name>
    <dbReference type="NCBI Taxonomy" id="1527608"/>
    <lineage>
        <taxon>Bacteria</taxon>
        <taxon>Pseudomonadati</taxon>
        <taxon>Pseudomonadota</taxon>
        <taxon>Betaproteobacteria</taxon>
        <taxon>Burkholderiales</taxon>
        <taxon>Burkholderiaceae</taxon>
        <taxon>Hydromonas</taxon>
    </lineage>
</organism>
<reference evidence="2 3" key="1">
    <citation type="submission" date="2019-03" db="EMBL/GenBank/DDBJ databases">
        <title>Genomic Encyclopedia of Type Strains, Phase IV (KMG-IV): sequencing the most valuable type-strain genomes for metagenomic binning, comparative biology and taxonomic classification.</title>
        <authorList>
            <person name="Goeker M."/>
        </authorList>
    </citation>
    <scope>NUCLEOTIDE SEQUENCE [LARGE SCALE GENOMIC DNA]</scope>
    <source>
        <strain evidence="2 3">DSM 102852</strain>
    </source>
</reference>
<keyword evidence="3" id="KW-1185">Reference proteome</keyword>
<evidence type="ECO:0000259" key="1">
    <source>
        <dbReference type="Pfam" id="PF13474"/>
    </source>
</evidence>
<dbReference type="OrthoDB" id="5767026at2"/>
<dbReference type="InterPro" id="IPR032710">
    <property type="entry name" value="NTF2-like_dom_sf"/>
</dbReference>
<sequence length="172" mass="19199">MQPALTVAQNTASRRVKSLKAIDMPRKLRAPKSMFSSASELEAAFYAALSAGDVDALMKVWSEDEDIICILPNLPYTQGHVAVRELWEMLFNIGRMNAHILATHTFDNLLTAVHTLLVHIQLTTPAGETQTFNLHTTQVYLKSEQGWCMSLYHATIAQDNNKLADVLPNLLH</sequence>
<dbReference type="InterPro" id="IPR037401">
    <property type="entry name" value="SnoaL-like"/>
</dbReference>
<gene>
    <name evidence="2" type="ORF">DFR44_12018</name>
</gene>
<keyword evidence="2" id="KW-0413">Isomerase</keyword>